<dbReference type="STRING" id="46835.A0A504YTY5"/>
<protein>
    <submittedName>
        <fullName evidence="3">Speedy protein A</fullName>
    </submittedName>
</protein>
<keyword evidence="2" id="KW-0131">Cell cycle</keyword>
<evidence type="ECO:0000313" key="4">
    <source>
        <dbReference type="Proteomes" id="UP000316759"/>
    </source>
</evidence>
<sequence>MDWSLSWFEAISPHVIRGRKRCIVEISETVVHRKNVRRTPCFTVYEKCRSPVHGETKQNELDNIASPRFIRNGNKAPSIEMAENNFIKAYVVRSVEMTEYFHLLDKDEVIKKFLEHDICFSYADKYLLACVFAYFKRCNFKLQEYNRMNFFSCLYIAHDMEEDDEDYKYEIFPWALGSFWRDKIPVFIQRKEMIWARMNYRAIVSYQCCKEVRK</sequence>
<dbReference type="AlphaFoldDB" id="A0A504YTY5"/>
<dbReference type="InterPro" id="IPR020984">
    <property type="entry name" value="Speedy"/>
</dbReference>
<evidence type="ECO:0000313" key="3">
    <source>
        <dbReference type="EMBL" id="TPP64874.1"/>
    </source>
</evidence>
<accession>A0A504YTY5</accession>
<keyword evidence="4" id="KW-1185">Reference proteome</keyword>
<dbReference type="Proteomes" id="UP000316759">
    <property type="component" value="Unassembled WGS sequence"/>
</dbReference>
<reference evidence="3 4" key="1">
    <citation type="submission" date="2019-04" db="EMBL/GenBank/DDBJ databases">
        <title>Annotation for the trematode Fasciola gigantica.</title>
        <authorList>
            <person name="Choi Y.-J."/>
        </authorList>
    </citation>
    <scope>NUCLEOTIDE SEQUENCE [LARGE SCALE GENOMIC DNA]</scope>
    <source>
        <strain evidence="3">Uganda_cow_1</strain>
    </source>
</reference>
<evidence type="ECO:0000256" key="1">
    <source>
        <dbReference type="ARBA" id="ARBA00010932"/>
    </source>
</evidence>
<dbReference type="OrthoDB" id="9442170at2759"/>
<evidence type="ECO:0000256" key="2">
    <source>
        <dbReference type="ARBA" id="ARBA00023306"/>
    </source>
</evidence>
<comment type="caution">
    <text evidence="3">The sequence shown here is derived from an EMBL/GenBank/DDBJ whole genome shotgun (WGS) entry which is preliminary data.</text>
</comment>
<dbReference type="EMBL" id="SUNJ01003938">
    <property type="protein sequence ID" value="TPP64874.1"/>
    <property type="molecule type" value="Genomic_DNA"/>
</dbReference>
<dbReference type="InterPro" id="IPR052316">
    <property type="entry name" value="Speedy-Ringo_regulator"/>
</dbReference>
<dbReference type="PANTHER" id="PTHR31545">
    <property type="entry name" value="SEEDY PROTEIN A/C FAMILY MEMBER"/>
    <property type="match status" value="1"/>
</dbReference>
<gene>
    <name evidence="3" type="ORF">FGIG_01015</name>
</gene>
<dbReference type="Pfam" id="PF11357">
    <property type="entry name" value="Spy1"/>
    <property type="match status" value="1"/>
</dbReference>
<organism evidence="3 4">
    <name type="scientific">Fasciola gigantica</name>
    <name type="common">Giant liver fluke</name>
    <dbReference type="NCBI Taxonomy" id="46835"/>
    <lineage>
        <taxon>Eukaryota</taxon>
        <taxon>Metazoa</taxon>
        <taxon>Spiralia</taxon>
        <taxon>Lophotrochozoa</taxon>
        <taxon>Platyhelminthes</taxon>
        <taxon>Trematoda</taxon>
        <taxon>Digenea</taxon>
        <taxon>Plagiorchiida</taxon>
        <taxon>Echinostomata</taxon>
        <taxon>Echinostomatoidea</taxon>
        <taxon>Fasciolidae</taxon>
        <taxon>Fasciola</taxon>
    </lineage>
</organism>
<name>A0A504YTY5_FASGI</name>
<dbReference type="GO" id="GO:0019901">
    <property type="term" value="F:protein kinase binding"/>
    <property type="evidence" value="ECO:0007669"/>
    <property type="project" value="InterPro"/>
</dbReference>
<dbReference type="PANTHER" id="PTHR31545:SF5">
    <property type="entry name" value="SPEEDY PROTEIN A"/>
    <property type="match status" value="1"/>
</dbReference>
<proteinExistence type="inferred from homology"/>
<comment type="similarity">
    <text evidence="1">Belongs to the Speedy/Ringo family.</text>
</comment>